<dbReference type="PANTHER" id="PTHR14540">
    <property type="entry name" value="INTEGRATOR COMPLEX SUBUNIT 15"/>
    <property type="match status" value="1"/>
</dbReference>
<keyword evidence="2" id="KW-1185">Reference proteome</keyword>
<gene>
    <name evidence="1" type="ORF">LSH36_624g01065</name>
</gene>
<name>A0AAD9MWA0_9ANNE</name>
<organism evidence="1 2">
    <name type="scientific">Paralvinella palmiformis</name>
    <dbReference type="NCBI Taxonomy" id="53620"/>
    <lineage>
        <taxon>Eukaryota</taxon>
        <taxon>Metazoa</taxon>
        <taxon>Spiralia</taxon>
        <taxon>Lophotrochozoa</taxon>
        <taxon>Annelida</taxon>
        <taxon>Polychaeta</taxon>
        <taxon>Sedentaria</taxon>
        <taxon>Canalipalpata</taxon>
        <taxon>Terebellida</taxon>
        <taxon>Terebelliformia</taxon>
        <taxon>Alvinellidae</taxon>
        <taxon>Paralvinella</taxon>
    </lineage>
</organism>
<proteinExistence type="predicted"/>
<evidence type="ECO:0000313" key="2">
    <source>
        <dbReference type="Proteomes" id="UP001208570"/>
    </source>
</evidence>
<dbReference type="Proteomes" id="UP001208570">
    <property type="component" value="Unassembled WGS sequence"/>
</dbReference>
<reference evidence="1" key="1">
    <citation type="journal article" date="2023" name="Mol. Biol. Evol.">
        <title>Third-Generation Sequencing Reveals the Adaptive Role of the Epigenome in Three Deep-Sea Polychaetes.</title>
        <authorList>
            <person name="Perez M."/>
            <person name="Aroh O."/>
            <person name="Sun Y."/>
            <person name="Lan Y."/>
            <person name="Juniper S.K."/>
            <person name="Young C.R."/>
            <person name="Angers B."/>
            <person name="Qian P.Y."/>
        </authorList>
    </citation>
    <scope>NUCLEOTIDE SEQUENCE</scope>
    <source>
        <strain evidence="1">P08H-3</strain>
    </source>
</reference>
<evidence type="ECO:0000313" key="1">
    <source>
        <dbReference type="EMBL" id="KAK2146216.1"/>
    </source>
</evidence>
<accession>A0AAD9MWA0</accession>
<protein>
    <submittedName>
        <fullName evidence="1">Uncharacterized protein</fullName>
    </submittedName>
</protein>
<dbReference type="PANTHER" id="PTHR14540:SF2">
    <property type="entry name" value="INTEGRATOR COMPLEX SUBUNIT 15"/>
    <property type="match status" value="1"/>
</dbReference>
<comment type="caution">
    <text evidence="1">The sequence shown here is derived from an EMBL/GenBank/DDBJ whole genome shotgun (WGS) entry which is preliminary data.</text>
</comment>
<dbReference type="AlphaFoldDB" id="A0AAD9MWA0"/>
<sequence length="350" mass="39390">MWEGNQRELWKLEFPECAERAVQQIKAHFVHEANKDNIPGLGDPEEASAQIVDDFIFVHSSQRKIKHSRVPVSLQELRSLELVISLYNELSRDKLQGVQTVCVQTIIQTVITDFSSVNDNKQLAVLPQVSKHFTCIFISVTLAIFKYPGAVNKPQSKIFYEQLLPLMTDWILHEPSLCLISLIRSQHVQSLMQPQRATLWTSPTKPNTHTPIPGLVRWATQGPLHHFNSAPPNMALTPSQVTDGYKNGSKQCELHTLWSKLHLGILQIFTAFATVPRANQLEVITLGDMKNIVDELVILVKKSDEASQSDTKELCVDRMVQVLQLTLATGAFRCSLVDLKAICQSLPQTK</sequence>
<dbReference type="EMBL" id="JAODUP010000624">
    <property type="protein sequence ID" value="KAK2146216.1"/>
    <property type="molecule type" value="Genomic_DNA"/>
</dbReference>
<dbReference type="Pfam" id="PF14964">
    <property type="entry name" value="INTS15"/>
    <property type="match status" value="2"/>
</dbReference>
<dbReference type="InterPro" id="IPR027844">
    <property type="entry name" value="INTS15"/>
</dbReference>